<comment type="caution">
    <text evidence="7">The sequence shown here is derived from an EMBL/GenBank/DDBJ whole genome shotgun (WGS) entry which is preliminary data.</text>
</comment>
<dbReference type="AlphaFoldDB" id="A0A2V3IVS4"/>
<evidence type="ECO:0000259" key="6">
    <source>
        <dbReference type="PROSITE" id="PS50237"/>
    </source>
</evidence>
<evidence type="ECO:0000313" key="7">
    <source>
        <dbReference type="EMBL" id="PXF46189.1"/>
    </source>
</evidence>
<dbReference type="PANTHER" id="PTHR45700:SF2">
    <property type="entry name" value="UBIQUITIN-PROTEIN LIGASE E3C"/>
    <property type="match status" value="1"/>
</dbReference>
<evidence type="ECO:0000256" key="4">
    <source>
        <dbReference type="ARBA" id="ARBA00022786"/>
    </source>
</evidence>
<dbReference type="Gene3D" id="3.30.2410.10">
    <property type="entry name" value="Hect, E3 ligase catalytic domain"/>
    <property type="match status" value="1"/>
</dbReference>
<dbReference type="OrthoDB" id="8068875at2759"/>
<dbReference type="GO" id="GO:0000209">
    <property type="term" value="P:protein polyubiquitination"/>
    <property type="evidence" value="ECO:0007669"/>
    <property type="project" value="InterPro"/>
</dbReference>
<keyword evidence="4 5" id="KW-0833">Ubl conjugation pathway</keyword>
<evidence type="ECO:0000256" key="5">
    <source>
        <dbReference type="PROSITE-ProRule" id="PRU00104"/>
    </source>
</evidence>
<feature type="domain" description="HECT" evidence="6">
    <location>
        <begin position="724"/>
        <end position="1057"/>
    </location>
</feature>
<dbReference type="GO" id="GO:0006511">
    <property type="term" value="P:ubiquitin-dependent protein catabolic process"/>
    <property type="evidence" value="ECO:0007669"/>
    <property type="project" value="TreeGrafter"/>
</dbReference>
<organism evidence="7 8">
    <name type="scientific">Gracilariopsis chorda</name>
    <dbReference type="NCBI Taxonomy" id="448386"/>
    <lineage>
        <taxon>Eukaryota</taxon>
        <taxon>Rhodophyta</taxon>
        <taxon>Florideophyceae</taxon>
        <taxon>Rhodymeniophycidae</taxon>
        <taxon>Gracilariales</taxon>
        <taxon>Gracilariaceae</taxon>
        <taxon>Gracilariopsis</taxon>
    </lineage>
</organism>
<sequence length="1057" mass="117979">MQFFDRPRTRIALRGSSTRSATSQQLVAEAKKARLQRAHLREQHAAATTIQSASRAQHALHALANELLLQPRLRNDAPAAASALLFVGGMLTDLPPSLAHSVSLVKRRVAARVFLPSFVELLADALRNHPARARLHPLSDPMLVDAVVLIVAVLDNHLRSHAPLHPHTDRADDAHTATHTFYKAALSAALTLANRLTPNSLLHLAKSALFIHISNLFQSSAQQQLQPQQQQHLVKLTATLLRLLLKPHNSPVLCNVIYTQFAISALCDPHFLNVFPLVAHPRLRDTLVHALAHAPKPSQIPFEFDTANSLGALSDTHATIMLSNILQVHHNSWNVSDRDALGSLTMVVSSLLSALPKDVILVDPSKPNDDDEEDDHVYHHIADEQQRQKNAAEALQMRLVVKQLSASMTQIVSEENVRALMGVAVTQGSDAVISVCKLFSFLLRKHPTMTNNFQTALACWRRPTSGPNEHILRSLWRICRHSSADGNPAQSSDRVSVVRPETTPVLLVFATVYSYLLYIQDADEMFDSEWPFRIDQVREISTIMKHYLYIATFVRPIGSLPGGTDIQNASVLREEPGLTDQISRLLSRLYACDSQRPFRTDESFWLAGRGALSSDAFLQDAIEAGPEALLRAPSVTSINGVKQASFGTNRKPMINGAAELLRIAPFLIPFSSRAKIFQSWIADERRRANGGEFFFPVAAHRVSVRRNLIFEDAYAVLNGLGHSLKSTIRVKFIDEHGIEEAGIDGGGVFKEFMHEVLKRGFSPYSYGLFKETPDGRLYPNPDAPVGNENFKSQFAFLGRLLGKAVFDGVLVNIPLAKFFLSKMLGHFNYPIDLGSLDPELYKNMKFLKSCDPALVEDLGLNFTIANNAYGAVNELELVKNGRNIPVTAANRIEYMHRVANYRMNTQIREQSEAFLRGFSEVVPSHFIRLFSHEELQLLISGKKGKIDLEDLRNHTNYSGGYSEETPVIKWFWRVMEELNPDEQSKMLQFVTSSPRAPLLGFSYLVPSFCIHRSEGHVRLPTASTCMNLLKLPEYKSLDMVRKKIRYALESNAGFDLS</sequence>
<dbReference type="SMART" id="SM00119">
    <property type="entry name" value="HECTc"/>
    <property type="match status" value="1"/>
</dbReference>
<dbReference type="Gene3D" id="3.30.2160.10">
    <property type="entry name" value="Hect, E3 ligase catalytic domain"/>
    <property type="match status" value="1"/>
</dbReference>
<keyword evidence="3" id="KW-0808">Transferase</keyword>
<dbReference type="Proteomes" id="UP000247409">
    <property type="component" value="Unassembled WGS sequence"/>
</dbReference>
<feature type="active site" description="Glycyl thioester intermediate" evidence="5">
    <location>
        <position position="1025"/>
    </location>
</feature>
<dbReference type="SUPFAM" id="SSF56204">
    <property type="entry name" value="Hect, E3 ligase catalytic domain"/>
    <property type="match status" value="1"/>
</dbReference>
<dbReference type="InterPro" id="IPR000569">
    <property type="entry name" value="HECT_dom"/>
</dbReference>
<comment type="catalytic activity">
    <reaction evidence="1">
        <text>S-ubiquitinyl-[E2 ubiquitin-conjugating enzyme]-L-cysteine + [acceptor protein]-L-lysine = [E2 ubiquitin-conjugating enzyme]-L-cysteine + N(6)-ubiquitinyl-[acceptor protein]-L-lysine.</text>
        <dbReference type="EC" id="2.3.2.26"/>
    </reaction>
</comment>
<dbReference type="InterPro" id="IPR035983">
    <property type="entry name" value="Hect_E3_ubiquitin_ligase"/>
</dbReference>
<evidence type="ECO:0000256" key="2">
    <source>
        <dbReference type="ARBA" id="ARBA00012485"/>
    </source>
</evidence>
<accession>A0A2V3IVS4</accession>
<reference evidence="7 8" key="1">
    <citation type="journal article" date="2018" name="Mol. Biol. Evol.">
        <title>Analysis of the draft genome of the red seaweed Gracilariopsis chorda provides insights into genome size evolution in Rhodophyta.</title>
        <authorList>
            <person name="Lee J."/>
            <person name="Yang E.C."/>
            <person name="Graf L."/>
            <person name="Yang J.H."/>
            <person name="Qiu H."/>
            <person name="Zel Zion U."/>
            <person name="Chan C.X."/>
            <person name="Stephens T.G."/>
            <person name="Weber A.P.M."/>
            <person name="Boo G.H."/>
            <person name="Boo S.M."/>
            <person name="Kim K.M."/>
            <person name="Shin Y."/>
            <person name="Jung M."/>
            <person name="Lee S.J."/>
            <person name="Yim H.S."/>
            <person name="Lee J.H."/>
            <person name="Bhattacharya D."/>
            <person name="Yoon H.S."/>
        </authorList>
    </citation>
    <scope>NUCLEOTIDE SEQUENCE [LARGE SCALE GENOMIC DNA]</scope>
    <source>
        <strain evidence="7 8">SKKU-2015</strain>
        <tissue evidence="7">Whole body</tissue>
    </source>
</reference>
<dbReference type="InterPro" id="IPR044611">
    <property type="entry name" value="E3A/B/C-like"/>
</dbReference>
<dbReference type="FunFam" id="3.30.2160.10:FF:000002">
    <property type="entry name" value="Putative Ubiquitin-protein ligase E3C"/>
    <property type="match status" value="1"/>
</dbReference>
<protein>
    <recommendedName>
        <fullName evidence="2">HECT-type E3 ubiquitin transferase</fullName>
        <ecNumber evidence="2">2.3.2.26</ecNumber>
    </recommendedName>
</protein>
<gene>
    <name evidence="7" type="ORF">BWQ96_04066</name>
</gene>
<keyword evidence="8" id="KW-1185">Reference proteome</keyword>
<dbReference type="Pfam" id="PF00632">
    <property type="entry name" value="HECT"/>
    <property type="match status" value="1"/>
</dbReference>
<dbReference type="EMBL" id="NBIV01000043">
    <property type="protein sequence ID" value="PXF46189.1"/>
    <property type="molecule type" value="Genomic_DNA"/>
</dbReference>
<dbReference type="PROSITE" id="PS50237">
    <property type="entry name" value="HECT"/>
    <property type="match status" value="1"/>
</dbReference>
<dbReference type="GO" id="GO:0061630">
    <property type="term" value="F:ubiquitin protein ligase activity"/>
    <property type="evidence" value="ECO:0007669"/>
    <property type="project" value="UniProtKB-EC"/>
</dbReference>
<dbReference type="PANTHER" id="PTHR45700">
    <property type="entry name" value="UBIQUITIN-PROTEIN LIGASE E3C"/>
    <property type="match status" value="1"/>
</dbReference>
<evidence type="ECO:0000313" key="8">
    <source>
        <dbReference type="Proteomes" id="UP000247409"/>
    </source>
</evidence>
<dbReference type="EC" id="2.3.2.26" evidence="2"/>
<name>A0A2V3IVS4_9FLOR</name>
<dbReference type="FunFam" id="3.30.2410.10:FF:000011">
    <property type="entry name" value="Putative Ubiquitin-protein ligase E3C"/>
    <property type="match status" value="1"/>
</dbReference>
<dbReference type="STRING" id="448386.A0A2V3IVS4"/>
<evidence type="ECO:0000256" key="1">
    <source>
        <dbReference type="ARBA" id="ARBA00000885"/>
    </source>
</evidence>
<dbReference type="Gene3D" id="3.90.1750.10">
    <property type="entry name" value="Hect, E3 ligase catalytic domains"/>
    <property type="match status" value="1"/>
</dbReference>
<dbReference type="CDD" id="cd00078">
    <property type="entry name" value="HECTc"/>
    <property type="match status" value="1"/>
</dbReference>
<evidence type="ECO:0000256" key="3">
    <source>
        <dbReference type="ARBA" id="ARBA00022679"/>
    </source>
</evidence>
<proteinExistence type="predicted"/>